<reference evidence="1" key="1">
    <citation type="submission" date="2021-06" db="EMBL/GenBank/DDBJ databases">
        <authorList>
            <person name="Kallberg Y."/>
            <person name="Tangrot J."/>
            <person name="Rosling A."/>
        </authorList>
    </citation>
    <scope>NUCLEOTIDE SEQUENCE</scope>
    <source>
        <strain evidence="1">FL966</strain>
    </source>
</reference>
<dbReference type="SUPFAM" id="SSF50978">
    <property type="entry name" value="WD40 repeat-like"/>
    <property type="match status" value="1"/>
</dbReference>
<keyword evidence="2" id="KW-1185">Reference proteome</keyword>
<evidence type="ECO:0000313" key="1">
    <source>
        <dbReference type="EMBL" id="CAG8746472.1"/>
    </source>
</evidence>
<dbReference type="InterPro" id="IPR036322">
    <property type="entry name" value="WD40_repeat_dom_sf"/>
</dbReference>
<sequence>MQTLEEISRCGYTRVWMIGKDFKAKECSIEINHGGIIQFICCDDEFTLILLKGNGIYKHHLRYLSDDMKFQYEVLILNYPERIINALKFNCSEYISRYMIVPPSDIVRKYLLRCLDASGRDPNWSIEIFYLKTNQLVNVFKRYKFVLSILDREKPGVFTISNDEKLLAYVSGDDLKIYLLENGLELSSLSCENGMFDVEFMKFVMNDEKLLIFKADRTAAIWDIFSSVRESIDFIPLEKNTSSGLAKQMTRIVIGPRLEKSENLEYKYFTILNIRPFFDIDENQIAWDKLDINDHLTRTGVDPDWR</sequence>
<comment type="caution">
    <text evidence="1">The sequence shown here is derived from an EMBL/GenBank/DDBJ whole genome shotgun (WGS) entry which is preliminary data.</text>
</comment>
<evidence type="ECO:0000313" key="2">
    <source>
        <dbReference type="Proteomes" id="UP000789759"/>
    </source>
</evidence>
<name>A0A9N9NPC9_9GLOM</name>
<dbReference type="EMBL" id="CAJVQA010017029">
    <property type="protein sequence ID" value="CAG8746472.1"/>
    <property type="molecule type" value="Genomic_DNA"/>
</dbReference>
<accession>A0A9N9NPC9</accession>
<organism evidence="1 2">
    <name type="scientific">Cetraspora pellucida</name>
    <dbReference type="NCBI Taxonomy" id="1433469"/>
    <lineage>
        <taxon>Eukaryota</taxon>
        <taxon>Fungi</taxon>
        <taxon>Fungi incertae sedis</taxon>
        <taxon>Mucoromycota</taxon>
        <taxon>Glomeromycotina</taxon>
        <taxon>Glomeromycetes</taxon>
        <taxon>Diversisporales</taxon>
        <taxon>Gigasporaceae</taxon>
        <taxon>Cetraspora</taxon>
    </lineage>
</organism>
<dbReference type="AlphaFoldDB" id="A0A9N9NPC9"/>
<dbReference type="Proteomes" id="UP000789759">
    <property type="component" value="Unassembled WGS sequence"/>
</dbReference>
<dbReference type="OrthoDB" id="2382507at2759"/>
<proteinExistence type="predicted"/>
<protein>
    <submittedName>
        <fullName evidence="1">207_t:CDS:1</fullName>
    </submittedName>
</protein>
<gene>
    <name evidence="1" type="ORF">CPELLU_LOCUS14410</name>
</gene>